<dbReference type="InterPro" id="IPR001357">
    <property type="entry name" value="BRCT_dom"/>
</dbReference>
<evidence type="ECO:0000259" key="8">
    <source>
        <dbReference type="PROSITE" id="PS50172"/>
    </source>
</evidence>
<dbReference type="InterPro" id="IPR004150">
    <property type="entry name" value="NAD_DNA_ligase_OB"/>
</dbReference>
<dbReference type="GO" id="GO:0000166">
    <property type="term" value="F:nucleotide binding"/>
    <property type="evidence" value="ECO:0007669"/>
    <property type="project" value="InterPro"/>
</dbReference>
<dbReference type="Gene3D" id="3.30.470.30">
    <property type="entry name" value="DNA ligase/mRNA capping enzyme"/>
    <property type="match status" value="1"/>
</dbReference>
<evidence type="ECO:0000256" key="7">
    <source>
        <dbReference type="ARBA" id="ARBA00034005"/>
    </source>
</evidence>
<keyword evidence="2 9" id="KW-0436">Ligase</keyword>
<dbReference type="Gene3D" id="3.40.50.10190">
    <property type="entry name" value="BRCT domain"/>
    <property type="match status" value="1"/>
</dbReference>
<dbReference type="SUPFAM" id="SSF50249">
    <property type="entry name" value="Nucleic acid-binding proteins"/>
    <property type="match status" value="1"/>
</dbReference>
<protein>
    <recommendedName>
        <fullName evidence="1">DNA ligase (NAD(+))</fullName>
        <ecNumber evidence="1">6.5.1.2</ecNumber>
    </recommendedName>
</protein>
<reference evidence="9" key="1">
    <citation type="submission" date="2018-10" db="EMBL/GenBank/DDBJ databases">
        <title>Hidden diversity of soil giant viruses.</title>
        <authorList>
            <person name="Schulz F."/>
            <person name="Alteio L."/>
            <person name="Goudeau D."/>
            <person name="Ryan E.M."/>
            <person name="Malmstrom R.R."/>
            <person name="Blanchard J."/>
            <person name="Woyke T."/>
        </authorList>
    </citation>
    <scope>NUCLEOTIDE SEQUENCE</scope>
    <source>
        <strain evidence="9">BAV1</strain>
    </source>
</reference>
<name>A0A3G4ZUC8_9VIRU</name>
<dbReference type="EMBL" id="MK072006">
    <property type="protein sequence ID" value="AYV77039.1"/>
    <property type="molecule type" value="Genomic_DNA"/>
</dbReference>
<keyword evidence="5" id="KW-0862">Zinc</keyword>
<accession>A0A3G4ZUC8</accession>
<sequence length="652" mass="73064">MFSHDKINSLKKHLPDLLADPYQFAKYDITVDDLVTLLKELSHYYYNTSESLVPDAVYDLLRDVLEERDPQNKYLEMVGALPISKSKVDLPYPMASLNKIKPDTKVLETWLSQYKGPFVVSDKLDGVSGLLHKKNGKFKLYTRGDSTSGQDITHLIPYLLNGKFQPGKIPDGSAIRGEIIMSKKNFDKIKDNYKNARNTVAGLVNSKNFSVDLAKITDFVGYAVINPKLKQEEQMKKLEEWAFPTVTYKVLKVLTYDVLSKMIQDRRANSPYEVDGLVVQDSSKVYDTTIANPASGFAFKMVLLDQVATVTVKDIEWSVTRLGYIKPVVKIVPTKLVGVTISNVTAHNAKYVVDNKLGPGSVIKIVRSGDVIPYILEVLKPSTSGKPKLPTIAYKWNKSGIDLIVQDIHGQANDTIIIKQITHFFKVLGVKYISEGIVTKLVDNGYTTIKDIIVAKPDDLAEIEGIGDKLVKKVYDNMRTAFDVSDLSTLMAASGVFGRGLGTRKLQLITSSYPNIMNEKWTSKELIDKVLEIDGFDTVLATQFSQEFPKFVKFFDELSKINTINIAQLKKPVKPVKKTGNLFQDKKVVFTGFRNKEFEDFIVNNGGSVTTSVSKNTSLVIYSDPSSSKYTKAIELSIDVMTPEEFKKKYKL</sequence>
<feature type="domain" description="BRCT" evidence="8">
    <location>
        <begin position="578"/>
        <end position="652"/>
    </location>
</feature>
<evidence type="ECO:0000256" key="2">
    <source>
        <dbReference type="ARBA" id="ARBA00022598"/>
    </source>
</evidence>
<dbReference type="InterPro" id="IPR036420">
    <property type="entry name" value="BRCT_dom_sf"/>
</dbReference>
<dbReference type="SUPFAM" id="SSF47794">
    <property type="entry name" value="Rad51 N-terminal domain-like"/>
    <property type="match status" value="1"/>
</dbReference>
<dbReference type="Pfam" id="PF01653">
    <property type="entry name" value="DNA_ligase_aden"/>
    <property type="match status" value="1"/>
</dbReference>
<proteinExistence type="predicted"/>
<dbReference type="Pfam" id="PF00533">
    <property type="entry name" value="BRCT"/>
    <property type="match status" value="1"/>
</dbReference>
<dbReference type="GO" id="GO:0003911">
    <property type="term" value="F:DNA ligase (NAD+) activity"/>
    <property type="evidence" value="ECO:0007669"/>
    <property type="project" value="UniProtKB-EC"/>
</dbReference>
<gene>
    <name evidence="9" type="ORF">Barrevirus9_8</name>
</gene>
<dbReference type="InterPro" id="IPR013840">
    <property type="entry name" value="DNAligase_N"/>
</dbReference>
<evidence type="ECO:0000256" key="5">
    <source>
        <dbReference type="ARBA" id="ARBA00022833"/>
    </source>
</evidence>
<dbReference type="GO" id="GO:0006260">
    <property type="term" value="P:DNA replication"/>
    <property type="evidence" value="ECO:0007669"/>
    <property type="project" value="UniProtKB-KW"/>
</dbReference>
<dbReference type="CDD" id="cd17748">
    <property type="entry name" value="BRCT_DNA_ligase_like"/>
    <property type="match status" value="1"/>
</dbReference>
<evidence type="ECO:0000256" key="6">
    <source>
        <dbReference type="ARBA" id="ARBA00023027"/>
    </source>
</evidence>
<dbReference type="Pfam" id="PF14520">
    <property type="entry name" value="HHH_5"/>
    <property type="match status" value="1"/>
</dbReference>
<evidence type="ECO:0000256" key="1">
    <source>
        <dbReference type="ARBA" id="ARBA00012722"/>
    </source>
</evidence>
<evidence type="ECO:0000256" key="3">
    <source>
        <dbReference type="ARBA" id="ARBA00022705"/>
    </source>
</evidence>
<dbReference type="Gene3D" id="2.40.50.140">
    <property type="entry name" value="Nucleic acid-binding proteins"/>
    <property type="match status" value="1"/>
</dbReference>
<dbReference type="PROSITE" id="PS50172">
    <property type="entry name" value="BRCT"/>
    <property type="match status" value="1"/>
</dbReference>
<keyword evidence="6" id="KW-0520">NAD</keyword>
<evidence type="ECO:0000313" key="9">
    <source>
        <dbReference type="EMBL" id="AYV77039.1"/>
    </source>
</evidence>
<dbReference type="EC" id="6.5.1.2" evidence="1"/>
<dbReference type="Gene3D" id="1.10.150.20">
    <property type="entry name" value="5' to 3' exonuclease, C-terminal subdomain"/>
    <property type="match status" value="1"/>
</dbReference>
<dbReference type="SMART" id="SM00292">
    <property type="entry name" value="BRCT"/>
    <property type="match status" value="1"/>
</dbReference>
<dbReference type="InterPro" id="IPR013839">
    <property type="entry name" value="DNAligase_adenylation"/>
</dbReference>
<dbReference type="Pfam" id="PF03120">
    <property type="entry name" value="OB_DNA_ligase"/>
    <property type="match status" value="1"/>
</dbReference>
<dbReference type="InterPro" id="IPR012340">
    <property type="entry name" value="NA-bd_OB-fold"/>
</dbReference>
<dbReference type="SUPFAM" id="SSF52113">
    <property type="entry name" value="BRCT domain"/>
    <property type="match status" value="1"/>
</dbReference>
<dbReference type="GO" id="GO:0006281">
    <property type="term" value="P:DNA repair"/>
    <property type="evidence" value="ECO:0007669"/>
    <property type="project" value="InterPro"/>
</dbReference>
<keyword evidence="4" id="KW-0479">Metal-binding</keyword>
<dbReference type="InterPro" id="IPR010995">
    <property type="entry name" value="DNA_repair_Rad51/TF_NusA_a-hlx"/>
</dbReference>
<evidence type="ECO:0000256" key="4">
    <source>
        <dbReference type="ARBA" id="ARBA00022723"/>
    </source>
</evidence>
<organism evidence="9">
    <name type="scientific">Barrevirus sp</name>
    <dbReference type="NCBI Taxonomy" id="2487763"/>
    <lineage>
        <taxon>Viruses</taxon>
        <taxon>Varidnaviria</taxon>
        <taxon>Bamfordvirae</taxon>
        <taxon>Nucleocytoviricota</taxon>
        <taxon>Megaviricetes</taxon>
        <taxon>Imitervirales</taxon>
        <taxon>Mimiviridae</taxon>
        <taxon>Klosneuvirinae</taxon>
    </lineage>
</organism>
<dbReference type="SMART" id="SM00532">
    <property type="entry name" value="LIGANc"/>
    <property type="match status" value="1"/>
</dbReference>
<dbReference type="InterPro" id="IPR001679">
    <property type="entry name" value="DNA_ligase"/>
</dbReference>
<dbReference type="SUPFAM" id="SSF56091">
    <property type="entry name" value="DNA ligase/mRNA capping enzyme, catalytic domain"/>
    <property type="match status" value="1"/>
</dbReference>
<comment type="catalytic activity">
    <reaction evidence="7">
        <text>NAD(+) + (deoxyribonucleotide)n-3'-hydroxyl + 5'-phospho-(deoxyribonucleotide)m = (deoxyribonucleotide)n+m + AMP + beta-nicotinamide D-nucleotide.</text>
        <dbReference type="EC" id="6.5.1.2"/>
    </reaction>
</comment>
<keyword evidence="3" id="KW-0235">DNA replication</keyword>
<dbReference type="PIRSF" id="PIRSF001604">
    <property type="entry name" value="LigA"/>
    <property type="match status" value="1"/>
</dbReference>